<dbReference type="Proteomes" id="UP001165427">
    <property type="component" value="Unassembled WGS sequence"/>
</dbReference>
<dbReference type="PANTHER" id="PTHR30435">
    <property type="entry name" value="FLAGELLAR PROTEIN"/>
    <property type="match status" value="1"/>
</dbReference>
<dbReference type="RefSeq" id="WP_246908552.1">
    <property type="nucleotide sequence ID" value="NZ_JALJRB010000012.1"/>
</dbReference>
<reference evidence="8" key="1">
    <citation type="submission" date="2022-04" db="EMBL/GenBank/DDBJ databases">
        <title>Desulfatitalea alkaliphila sp. nov., a novel anaerobic sulfate-reducing bacterium isolated from terrestrial mud volcano, Taman Peninsula, Russia.</title>
        <authorList>
            <person name="Khomyakova M.A."/>
            <person name="Merkel A.Y."/>
            <person name="Slobodkin A.I."/>
        </authorList>
    </citation>
    <scope>NUCLEOTIDE SEQUENCE</scope>
    <source>
        <strain evidence="8">M08but</strain>
    </source>
</reference>
<dbReference type="GO" id="GO:0071973">
    <property type="term" value="P:bacterial-type flagellum-dependent cell motility"/>
    <property type="evidence" value="ECO:0007669"/>
    <property type="project" value="InterPro"/>
</dbReference>
<gene>
    <name evidence="8" type="primary">flgB</name>
    <name evidence="8" type="ORF">MRX98_12085</name>
</gene>
<name>A0AA41UJM4_9BACT</name>
<evidence type="ECO:0000313" key="8">
    <source>
        <dbReference type="EMBL" id="MCJ8501314.1"/>
    </source>
</evidence>
<evidence type="ECO:0000256" key="4">
    <source>
        <dbReference type="ARBA" id="ARBA00023143"/>
    </source>
</evidence>
<keyword evidence="8" id="KW-0282">Flagellum</keyword>
<comment type="caution">
    <text evidence="8">The sequence shown here is derived from an EMBL/GenBank/DDBJ whole genome shotgun (WGS) entry which is preliminary data.</text>
</comment>
<dbReference type="AlphaFoldDB" id="A0AA41UJM4"/>
<keyword evidence="4 6" id="KW-0975">Bacterial flagellum</keyword>
<evidence type="ECO:0000256" key="1">
    <source>
        <dbReference type="ARBA" id="ARBA00004117"/>
    </source>
</evidence>
<sequence>MDSNTLFDGTIGLAERALDLRSRRHELLLSNIANADTPGYKAFDLMVEEAMARQRPAEGQVAMVNTHPGHLPTARGGMTTAAQPQELHLSTQVTLRGDGNTVNMEREMASLAENQLHYRAVSQILSSKFQRLRSVIKGGQ</sequence>
<evidence type="ECO:0000259" key="7">
    <source>
        <dbReference type="Pfam" id="PF00460"/>
    </source>
</evidence>
<keyword evidence="8" id="KW-0969">Cilium</keyword>
<keyword evidence="8" id="KW-0966">Cell projection</keyword>
<dbReference type="InterPro" id="IPR001444">
    <property type="entry name" value="Flag_bb_rod_N"/>
</dbReference>
<dbReference type="PANTHER" id="PTHR30435:SF12">
    <property type="entry name" value="FLAGELLAR BASAL BODY ROD PROTEIN FLGB"/>
    <property type="match status" value="1"/>
</dbReference>
<dbReference type="InterPro" id="IPR006300">
    <property type="entry name" value="FlgB"/>
</dbReference>
<evidence type="ECO:0000256" key="6">
    <source>
        <dbReference type="PIRNR" id="PIRNR002889"/>
    </source>
</evidence>
<protein>
    <recommendedName>
        <fullName evidence="3 6">Flagellar basal body rod protein FlgB</fullName>
    </recommendedName>
</protein>
<accession>A0AA41UJM4</accession>
<evidence type="ECO:0000313" key="9">
    <source>
        <dbReference type="Proteomes" id="UP001165427"/>
    </source>
</evidence>
<dbReference type="Pfam" id="PF00460">
    <property type="entry name" value="Flg_bb_rod"/>
    <property type="match status" value="1"/>
</dbReference>
<keyword evidence="9" id="KW-1185">Reference proteome</keyword>
<dbReference type="PIRSF" id="PIRSF002889">
    <property type="entry name" value="Rod_FlgB"/>
    <property type="match status" value="1"/>
</dbReference>
<comment type="similarity">
    <text evidence="2 6">Belongs to the flagella basal body rod proteins family.</text>
</comment>
<comment type="function">
    <text evidence="5 6">Structural component of flagellum, the bacterial motility apparatus. Part of the rod structure of flagellar basal body.</text>
</comment>
<evidence type="ECO:0000256" key="3">
    <source>
        <dbReference type="ARBA" id="ARBA00014376"/>
    </source>
</evidence>
<comment type="subunit">
    <text evidence="6">The basal body constitutes a major portion of the flagellar organelle and consists of a number of rings mounted on a central rod.</text>
</comment>
<organism evidence="8 9">
    <name type="scientific">Desulfatitalea alkaliphila</name>
    <dbReference type="NCBI Taxonomy" id="2929485"/>
    <lineage>
        <taxon>Bacteria</taxon>
        <taxon>Pseudomonadati</taxon>
        <taxon>Thermodesulfobacteriota</taxon>
        <taxon>Desulfobacteria</taxon>
        <taxon>Desulfobacterales</taxon>
        <taxon>Desulfosarcinaceae</taxon>
        <taxon>Desulfatitalea</taxon>
    </lineage>
</organism>
<comment type="subcellular location">
    <subcellularLocation>
        <location evidence="1 6">Bacterial flagellum basal body</location>
    </subcellularLocation>
</comment>
<dbReference type="NCBIfam" id="TIGR01396">
    <property type="entry name" value="FlgB"/>
    <property type="match status" value="1"/>
</dbReference>
<evidence type="ECO:0000256" key="5">
    <source>
        <dbReference type="ARBA" id="ARBA00024934"/>
    </source>
</evidence>
<proteinExistence type="inferred from homology"/>
<dbReference type="EMBL" id="JALJRB010000012">
    <property type="protein sequence ID" value="MCJ8501314.1"/>
    <property type="molecule type" value="Genomic_DNA"/>
</dbReference>
<feature type="domain" description="Flagellar basal body rod protein N-terminal" evidence="7">
    <location>
        <begin position="14"/>
        <end position="41"/>
    </location>
</feature>
<dbReference type="GO" id="GO:0030694">
    <property type="term" value="C:bacterial-type flagellum basal body, rod"/>
    <property type="evidence" value="ECO:0007669"/>
    <property type="project" value="InterPro"/>
</dbReference>
<evidence type="ECO:0000256" key="2">
    <source>
        <dbReference type="ARBA" id="ARBA00009677"/>
    </source>
</evidence>